<dbReference type="InParanoid" id="A0A7J7CHI4"/>
<dbReference type="Pfam" id="PF09746">
    <property type="entry name" value="Membralin"/>
    <property type="match status" value="1"/>
</dbReference>
<dbReference type="AlphaFoldDB" id="A0A7J7CHI4"/>
<dbReference type="FunFam" id="1.25.40.10:FF:000344">
    <property type="entry name" value="Pentatricopeptide repeat-containing protein"/>
    <property type="match status" value="1"/>
</dbReference>
<dbReference type="InterPro" id="IPR002885">
    <property type="entry name" value="PPR_rpt"/>
</dbReference>
<feature type="repeat" description="PPR" evidence="13">
    <location>
        <begin position="475"/>
        <end position="509"/>
    </location>
</feature>
<keyword evidence="9" id="KW-0175">Coiled coil</keyword>
<keyword evidence="8" id="KW-0995">Kinetochore</keyword>
<evidence type="ECO:0000256" key="15">
    <source>
        <dbReference type="SAM" id="Phobius"/>
    </source>
</evidence>
<evidence type="ECO:0000256" key="7">
    <source>
        <dbReference type="ARBA" id="ARBA00022776"/>
    </source>
</evidence>
<evidence type="ECO:0000256" key="5">
    <source>
        <dbReference type="ARBA" id="ARBA00022618"/>
    </source>
</evidence>
<evidence type="ECO:0000256" key="4">
    <source>
        <dbReference type="ARBA" id="ARBA00022454"/>
    </source>
</evidence>
<evidence type="ECO:0000259" key="16">
    <source>
        <dbReference type="Pfam" id="PF03800"/>
    </source>
</evidence>
<dbReference type="EMBL" id="JAAARO010000017">
    <property type="protein sequence ID" value="KAF5733523.1"/>
    <property type="molecule type" value="Genomic_DNA"/>
</dbReference>
<evidence type="ECO:0000313" key="18">
    <source>
        <dbReference type="Proteomes" id="UP000593562"/>
    </source>
</evidence>
<gene>
    <name evidence="17" type="ORF">HS088_TW17G01067</name>
</gene>
<dbReference type="FunCoup" id="A0A7J7CHI4">
    <property type="interactions" value="1740"/>
</dbReference>
<feature type="compositionally biased region" description="Polar residues" evidence="14">
    <location>
        <begin position="1135"/>
        <end position="1145"/>
    </location>
</feature>
<comment type="similarity">
    <text evidence="3">Belongs to the NUF2 family.</text>
</comment>
<evidence type="ECO:0000256" key="10">
    <source>
        <dbReference type="ARBA" id="ARBA00023242"/>
    </source>
</evidence>
<dbReference type="NCBIfam" id="TIGR00756">
    <property type="entry name" value="PPR"/>
    <property type="match status" value="2"/>
</dbReference>
<keyword evidence="5" id="KW-0132">Cell division</keyword>
<dbReference type="PROSITE" id="PS51375">
    <property type="entry name" value="PPR"/>
    <property type="match status" value="1"/>
</dbReference>
<dbReference type="Proteomes" id="UP000593562">
    <property type="component" value="Unassembled WGS sequence"/>
</dbReference>
<evidence type="ECO:0000256" key="6">
    <source>
        <dbReference type="ARBA" id="ARBA00022737"/>
    </source>
</evidence>
<evidence type="ECO:0000256" key="11">
    <source>
        <dbReference type="ARBA" id="ARBA00023306"/>
    </source>
</evidence>
<dbReference type="InterPro" id="IPR005549">
    <property type="entry name" value="Kinetochore_Nuf2_N"/>
</dbReference>
<dbReference type="PANTHER" id="PTHR21650:SF4">
    <property type="entry name" value="MEMBRALIN"/>
    <property type="match status" value="1"/>
</dbReference>
<feature type="region of interest" description="Disordered" evidence="14">
    <location>
        <begin position="1120"/>
        <end position="1145"/>
    </location>
</feature>
<evidence type="ECO:0000256" key="13">
    <source>
        <dbReference type="PROSITE-ProRule" id="PRU00708"/>
    </source>
</evidence>
<feature type="transmembrane region" description="Helical" evidence="15">
    <location>
        <begin position="937"/>
        <end position="960"/>
    </location>
</feature>
<keyword evidence="6" id="KW-0677">Repeat</keyword>
<sequence>MNLCNRIKEVVISVDCPVIFTLKDLIRPDTINTELFLSGILNFCLYKNSKMNDLRPIAEALTLLDEKRKEWEAKISQLNADISGYYEARDRELPFVQDIDVQVKQSHQTIAGLNSHQMLLRASFRKLKDKTVEMSEKISKAEFELVQSVQENVNLHSKIFQSPDKLQRALEEKKSVQKGAKNSERSAMQSFQERNAILEVYLKVMFHEVNSVKSIEKDYKALKAKLSDDVELDKSLEAKLNSYCCEQQDELRIQLEKERNLKFKEANTELNNVKLDVESRRLNLEARQRNVEAAIAEVDAITVRTNFVKESGEAKLQKLARKCEEVVEQVRVQEQYPDPGYYAPIFQFLTGLHKYLKIGRQVHGHMALRGFQPNSFLASKMVAMYASSGDLDSAVAMFERIPNPSVLLCNSIVRAYAKYGCDNKALHVYYKMHCNGLMGDNFTIPFVLKSCADLSSVGMGRCVHGQSLRVGLEFDLYVGTSLIDMYVKCGEISDAHKLFDRMCVRDVSAWNALIAGYMREGTLFPWEQHPMEFDMQKEIGENGFGMLTPKLRAALEYMYLFIAVTLFCILVVMHANYVQQPGCSNELSGVKTTDAQLIQIKITSAGLWSQNESESTVVDVPESKTKMDEVEMENLDEEGLTFAAAKFWLNWIGSGARRGRMTLKFWKSDHTDILEHQAESVTYSESLKATADEAITKTDKVETRNSFPVSAKETLKAAIIHFGNKWHRRLSFVWRHAVQIIGNLQKLWNITGIHFDLDVPKWLHILHLDRLNLYAVQWLENKSKEFEPTYLYTMEKGYFLLPEAAKTQHNIRTINISISARHSCFGNRWQQLLINRVVGYDTILMNSLLNSPGQGYLYNYQTKEFYNLSYAHEPAVGPARFGDYLVTKCGVLMMSLFVFFTTTMSVSFTLRETQMRMLKFTVQLQHHARHRLPTFQLIFVHVIESLVFVPIMIGILFFLFEFYDDQLLAFMVLILVWLCELFTLISVRTPISMKFFPRFFLLYFLVFHIYFFSYGYGFSYLALSTTAAFMQHLILYFWNRFEVPTLQRFMQNQRSQLQQHPDFHITSSTILASTLHITRLNTRNPGQANTDLASLPALRPDQATPANGAEAPEVPQRLENENREGNPEQIPGQPDLQQAETVPSPGTMNSFSSLFLWILGGASS</sequence>
<dbReference type="Pfam" id="PF01535">
    <property type="entry name" value="PPR"/>
    <property type="match status" value="2"/>
</dbReference>
<evidence type="ECO:0000313" key="17">
    <source>
        <dbReference type="EMBL" id="KAF5733523.1"/>
    </source>
</evidence>
<feature type="transmembrane region" description="Helical" evidence="15">
    <location>
        <begin position="557"/>
        <end position="577"/>
    </location>
</feature>
<evidence type="ECO:0000256" key="3">
    <source>
        <dbReference type="ARBA" id="ARBA00005498"/>
    </source>
</evidence>
<protein>
    <recommendedName>
        <fullName evidence="16">Kinetochore protein Nuf2 N-terminal domain-containing protein</fullName>
    </recommendedName>
</protein>
<keyword evidence="4" id="KW-0158">Chromosome</keyword>
<keyword evidence="15" id="KW-0472">Membrane</keyword>
<dbReference type="GO" id="GO:0005783">
    <property type="term" value="C:endoplasmic reticulum"/>
    <property type="evidence" value="ECO:0007669"/>
    <property type="project" value="TreeGrafter"/>
</dbReference>
<dbReference type="InterPro" id="IPR011990">
    <property type="entry name" value="TPR-like_helical_dom_sf"/>
</dbReference>
<keyword evidence="10" id="KW-0539">Nucleus</keyword>
<feature type="transmembrane region" description="Helical" evidence="15">
    <location>
        <begin position="966"/>
        <end position="983"/>
    </location>
</feature>
<keyword evidence="11" id="KW-0131">Cell cycle</keyword>
<dbReference type="InterPro" id="IPR038275">
    <property type="entry name" value="Nuf2_N_sf"/>
</dbReference>
<evidence type="ECO:0000256" key="1">
    <source>
        <dbReference type="ARBA" id="ARBA00004123"/>
    </source>
</evidence>
<name>A0A7J7CHI4_TRIWF</name>
<evidence type="ECO:0000256" key="2">
    <source>
        <dbReference type="ARBA" id="ARBA00004629"/>
    </source>
</evidence>
<evidence type="ECO:0000256" key="12">
    <source>
        <dbReference type="ARBA" id="ARBA00023328"/>
    </source>
</evidence>
<dbReference type="GO" id="GO:0034976">
    <property type="term" value="P:response to endoplasmic reticulum stress"/>
    <property type="evidence" value="ECO:0007669"/>
    <property type="project" value="TreeGrafter"/>
</dbReference>
<keyword evidence="12" id="KW-0137">Centromere</keyword>
<keyword evidence="7" id="KW-0498">Mitosis</keyword>
<dbReference type="GO" id="GO:1904294">
    <property type="term" value="P:positive regulation of ERAD pathway"/>
    <property type="evidence" value="ECO:0007669"/>
    <property type="project" value="TreeGrafter"/>
</dbReference>
<feature type="transmembrane region" description="Helical" evidence="15">
    <location>
        <begin position="890"/>
        <end position="910"/>
    </location>
</feature>
<dbReference type="Pfam" id="PF03800">
    <property type="entry name" value="Nuf2"/>
    <property type="match status" value="1"/>
</dbReference>
<comment type="caution">
    <text evidence="17">The sequence shown here is derived from an EMBL/GenBank/DDBJ whole genome shotgun (WGS) entry which is preliminary data.</text>
</comment>
<reference evidence="17 18" key="1">
    <citation type="journal article" date="2020" name="Nat. Commun.">
        <title>Genome of Tripterygium wilfordii and identification of cytochrome P450 involved in triptolide biosynthesis.</title>
        <authorList>
            <person name="Tu L."/>
            <person name="Su P."/>
            <person name="Zhang Z."/>
            <person name="Gao L."/>
            <person name="Wang J."/>
            <person name="Hu T."/>
            <person name="Zhou J."/>
            <person name="Zhang Y."/>
            <person name="Zhao Y."/>
            <person name="Liu Y."/>
            <person name="Song Y."/>
            <person name="Tong Y."/>
            <person name="Lu Y."/>
            <person name="Yang J."/>
            <person name="Xu C."/>
            <person name="Jia M."/>
            <person name="Peters R.J."/>
            <person name="Huang L."/>
            <person name="Gao W."/>
        </authorList>
    </citation>
    <scope>NUCLEOTIDE SEQUENCE [LARGE SCALE GENOMIC DNA]</scope>
    <source>
        <strain evidence="18">cv. XIE 37</strain>
        <tissue evidence="17">Leaf</tissue>
    </source>
</reference>
<proteinExistence type="inferred from homology"/>
<dbReference type="PANTHER" id="PTHR21650">
    <property type="entry name" value="MEMBRALIN/KINETOCHORE PROTEIN NUF2"/>
    <property type="match status" value="1"/>
</dbReference>
<evidence type="ECO:0000256" key="14">
    <source>
        <dbReference type="SAM" id="MobiDB-lite"/>
    </source>
</evidence>
<keyword evidence="15" id="KW-0812">Transmembrane</keyword>
<evidence type="ECO:0000256" key="8">
    <source>
        <dbReference type="ARBA" id="ARBA00022838"/>
    </source>
</evidence>
<feature type="transmembrane region" description="Helical" evidence="15">
    <location>
        <begin position="995"/>
        <end position="1012"/>
    </location>
</feature>
<evidence type="ECO:0000256" key="9">
    <source>
        <dbReference type="ARBA" id="ARBA00023054"/>
    </source>
</evidence>
<organism evidence="17 18">
    <name type="scientific">Tripterygium wilfordii</name>
    <name type="common">Thunder God vine</name>
    <dbReference type="NCBI Taxonomy" id="458696"/>
    <lineage>
        <taxon>Eukaryota</taxon>
        <taxon>Viridiplantae</taxon>
        <taxon>Streptophyta</taxon>
        <taxon>Embryophyta</taxon>
        <taxon>Tracheophyta</taxon>
        <taxon>Spermatophyta</taxon>
        <taxon>Magnoliopsida</taxon>
        <taxon>eudicotyledons</taxon>
        <taxon>Gunneridae</taxon>
        <taxon>Pentapetalae</taxon>
        <taxon>rosids</taxon>
        <taxon>fabids</taxon>
        <taxon>Celastrales</taxon>
        <taxon>Celastraceae</taxon>
        <taxon>Tripterygium</taxon>
    </lineage>
</organism>
<dbReference type="GO" id="GO:0051301">
    <property type="term" value="P:cell division"/>
    <property type="evidence" value="ECO:0007669"/>
    <property type="project" value="UniProtKB-KW"/>
</dbReference>
<accession>A0A7J7CHI4</accession>
<dbReference type="Gene3D" id="1.10.418.60">
    <property type="entry name" value="Ncd80 complex, Nuf2 subunit"/>
    <property type="match status" value="1"/>
</dbReference>
<keyword evidence="15" id="KW-1133">Transmembrane helix</keyword>
<feature type="domain" description="Kinetochore protein Nuf2 N-terminal" evidence="16">
    <location>
        <begin position="18"/>
        <end position="59"/>
    </location>
</feature>
<dbReference type="GO" id="GO:0005634">
    <property type="term" value="C:nucleus"/>
    <property type="evidence" value="ECO:0007669"/>
    <property type="project" value="UniProtKB-SubCell"/>
</dbReference>
<dbReference type="GO" id="GO:0016070">
    <property type="term" value="P:RNA metabolic process"/>
    <property type="evidence" value="ECO:0007669"/>
    <property type="project" value="UniProtKB-ARBA"/>
</dbReference>
<comment type="subcellular location">
    <subcellularLocation>
        <location evidence="2">Chromosome</location>
        <location evidence="2">Centromere</location>
        <location evidence="2">Kinetochore</location>
    </subcellularLocation>
    <subcellularLocation>
        <location evidence="1">Nucleus</location>
    </subcellularLocation>
</comment>
<dbReference type="InterPro" id="IPR019144">
    <property type="entry name" value="Membralin"/>
</dbReference>
<dbReference type="Gene3D" id="1.25.40.10">
    <property type="entry name" value="Tetratricopeptide repeat domain"/>
    <property type="match status" value="2"/>
</dbReference>
<dbReference type="GO" id="GO:0031262">
    <property type="term" value="C:Ndc80 complex"/>
    <property type="evidence" value="ECO:0007669"/>
    <property type="project" value="InterPro"/>
</dbReference>
<keyword evidence="18" id="KW-1185">Reference proteome</keyword>